<dbReference type="SUPFAM" id="SSF52540">
    <property type="entry name" value="P-loop containing nucleoside triphosphate hydrolases"/>
    <property type="match status" value="1"/>
</dbReference>
<evidence type="ECO:0000313" key="2">
    <source>
        <dbReference type="EMBL" id="KAJ1719895.1"/>
    </source>
</evidence>
<gene>
    <name evidence="2" type="ORF">LPJ53_005416</name>
</gene>
<keyword evidence="3" id="KW-1185">Reference proteome</keyword>
<dbReference type="Gene3D" id="3.40.50.300">
    <property type="entry name" value="P-loop containing nucleotide triphosphate hydrolases"/>
    <property type="match status" value="1"/>
</dbReference>
<dbReference type="AlphaFoldDB" id="A0A9W7XXN5"/>
<feature type="region of interest" description="Disordered" evidence="1">
    <location>
        <begin position="1"/>
        <end position="88"/>
    </location>
</feature>
<dbReference type="Proteomes" id="UP001149813">
    <property type="component" value="Unassembled WGS sequence"/>
</dbReference>
<proteinExistence type="predicted"/>
<comment type="caution">
    <text evidence="2">The sequence shown here is derived from an EMBL/GenBank/DDBJ whole genome shotgun (WGS) entry which is preliminary data.</text>
</comment>
<evidence type="ECO:0000256" key="1">
    <source>
        <dbReference type="SAM" id="MobiDB-lite"/>
    </source>
</evidence>
<reference evidence="2" key="1">
    <citation type="submission" date="2022-07" db="EMBL/GenBank/DDBJ databases">
        <title>Phylogenomic reconstructions and comparative analyses of Kickxellomycotina fungi.</title>
        <authorList>
            <person name="Reynolds N.K."/>
            <person name="Stajich J.E."/>
            <person name="Barry K."/>
            <person name="Grigoriev I.V."/>
            <person name="Crous P."/>
            <person name="Smith M.E."/>
        </authorList>
    </citation>
    <scope>NUCLEOTIDE SEQUENCE</scope>
    <source>
        <strain evidence="2">NBRC 32514</strain>
    </source>
</reference>
<protein>
    <submittedName>
        <fullName evidence="2">Uncharacterized protein</fullName>
    </submittedName>
</protein>
<dbReference type="EMBL" id="JANBOJ010000324">
    <property type="protein sequence ID" value="KAJ1719895.1"/>
    <property type="molecule type" value="Genomic_DNA"/>
</dbReference>
<feature type="compositionally biased region" description="Acidic residues" evidence="1">
    <location>
        <begin position="76"/>
        <end position="85"/>
    </location>
</feature>
<organism evidence="2 3">
    <name type="scientific">Coemansia erecta</name>
    <dbReference type="NCBI Taxonomy" id="147472"/>
    <lineage>
        <taxon>Eukaryota</taxon>
        <taxon>Fungi</taxon>
        <taxon>Fungi incertae sedis</taxon>
        <taxon>Zoopagomycota</taxon>
        <taxon>Kickxellomycotina</taxon>
        <taxon>Kickxellomycetes</taxon>
        <taxon>Kickxellales</taxon>
        <taxon>Kickxellaceae</taxon>
        <taxon>Coemansia</taxon>
    </lineage>
</organism>
<evidence type="ECO:0000313" key="3">
    <source>
        <dbReference type="Proteomes" id="UP001149813"/>
    </source>
</evidence>
<accession>A0A9W7XXN5</accession>
<name>A0A9W7XXN5_9FUNG</name>
<sequence>MISRFFPAGGKDSGSTSHEKPDGSSLWQQFKLDSLKESFKQRTSRGRSGISSLFSRNRQSESDESHVTPPYVAADQDFENNEEKEDTLPQTLKQPHYVQDIEYLKPFASNHFGGENVVSVMYRLAHLAKIRLLRRMRTELMTDNAMAIPDIMLNGGAAFHTAWTTVATGDVLGDVFGAEHASGSKRPRTLELQLVAMATRAAIVNAIFDRIVYMAQRKRLGNHKRFAAAGDFNRMPSLPEGLAGQLNFTERADSIHYASSAANATAAYSAGGGSGDPATTLDAILICGPRQTGKSHVMFHLAARMAAEQRVGVVYVGNGADLLLDGSDADRAKYARFVEHVAAAFSEYAQINEMVQTWYKATGIGTDLRELRERTTELLAEVRRLCEKEPGGITPVFFIDAFEAMADAQVFGTIVTPRELTHVHGAVVVLSAGDMGDHQNALKRMALSTCTVAVALSEHDAANVVVATHGQLRMTRAVLRRLHDAAGSHMLDFVRLLDECAAGDEGAHVTAAAAQRAIDAYEVRRTLRLTDMHARFVRRRLDTALDGMPRSQIEFAGAAGKEVAMTTPGLATERRSVMRTPFMLYHNLALKPGAVLDAQFLIEDAAVPAAAAAAAAAGDDDGAAARAHSSLHVTCHPPAAVAAMYRLHFGGGPVLRQFAWLLSDARYKFEVDAPVRARLFDLLLLETQRLAAQATHPLTHQVWPVALNFDAATAHDHRRWGVARSPATCATFDDTVRLVADHIRATRARRPPHVPVAMTVAEMRTTLVVYLPCLNFSTWPDRAIAIDKCFPGAFMLAITRVDLRGRAADECVYELTWIASDPLCAVGSDELISVVTASDAAAGHGKVVAAQPSQQAQAQAQDEAAADILDSYRSPRDTQNYDQLYGVAQSWSAKAIRIFPALRDMCLAALPSDVLRHVRMLALADANRATAIVDEAQLVRLEPRLAAFSTEGSQDIGLIKTNALSAVHQQISAYI</sequence>
<dbReference type="OrthoDB" id="5565181at2759"/>
<dbReference type="InterPro" id="IPR027417">
    <property type="entry name" value="P-loop_NTPase"/>
</dbReference>